<evidence type="ECO:0000256" key="4">
    <source>
        <dbReference type="SAM" id="Phobius"/>
    </source>
</evidence>
<sequence>MDRLLHPLILLTLINVGIEALVVIPVNVTTDKQILSSPNYPNSYPYNLDTKWQITTFDPSYRLAVEVLDFQFEDSNFCAYDKLMIHDGGVFRGAYCTNSPQSFFTESSNLTLRFITDNTIQDRGFQFRIHATLHNPFLYTGLSVGEIIGIVVGVLFFLVLVIGLLYYLIKRSQHKNRKVTIVAQEANPPLTARLPLPPIRATKNRPRLTFYDTTDSIPGSIPPAFTYAPPTDRKVFTRTGNAW</sequence>
<dbReference type="Gene3D" id="1.20.5.100">
    <property type="entry name" value="Cytochrome c1, transmembrane anchor, C-terminal"/>
    <property type="match status" value="1"/>
</dbReference>
<keyword evidence="4" id="KW-1133">Transmembrane helix</keyword>
<dbReference type="InterPro" id="IPR000859">
    <property type="entry name" value="CUB_dom"/>
</dbReference>
<evidence type="ECO:0000256" key="3">
    <source>
        <dbReference type="PROSITE-ProRule" id="PRU00059"/>
    </source>
</evidence>
<dbReference type="InterPro" id="IPR035914">
    <property type="entry name" value="Sperma_CUB_dom_sf"/>
</dbReference>
<dbReference type="AlphaFoldDB" id="A0AAN8PZH3"/>
<dbReference type="Gene3D" id="2.60.120.290">
    <property type="entry name" value="Spermadhesin, CUB domain"/>
    <property type="match status" value="1"/>
</dbReference>
<keyword evidence="4" id="KW-0812">Transmembrane</keyword>
<dbReference type="Pfam" id="PF00431">
    <property type="entry name" value="CUB"/>
    <property type="match status" value="1"/>
</dbReference>
<keyword evidence="1" id="KW-0677">Repeat</keyword>
<dbReference type="CDD" id="cd12087">
    <property type="entry name" value="TM_EGFR-like"/>
    <property type="match status" value="1"/>
</dbReference>
<dbReference type="Proteomes" id="UP001347796">
    <property type="component" value="Unassembled WGS sequence"/>
</dbReference>
<gene>
    <name evidence="7" type="ORF">SNE40_006094</name>
</gene>
<proteinExistence type="predicted"/>
<feature type="chain" id="PRO_5042955053" description="CUB domain-containing protein" evidence="5">
    <location>
        <begin position="21"/>
        <end position="243"/>
    </location>
</feature>
<comment type="caution">
    <text evidence="7">The sequence shown here is derived from an EMBL/GenBank/DDBJ whole genome shotgun (WGS) entry which is preliminary data.</text>
</comment>
<keyword evidence="4" id="KW-0472">Membrane</keyword>
<feature type="signal peptide" evidence="5">
    <location>
        <begin position="1"/>
        <end position="20"/>
    </location>
</feature>
<feature type="transmembrane region" description="Helical" evidence="4">
    <location>
        <begin position="147"/>
        <end position="169"/>
    </location>
</feature>
<name>A0AAN8PZH3_PATCE</name>
<evidence type="ECO:0000313" key="7">
    <source>
        <dbReference type="EMBL" id="KAK6186824.1"/>
    </source>
</evidence>
<evidence type="ECO:0000256" key="1">
    <source>
        <dbReference type="ARBA" id="ARBA00022737"/>
    </source>
</evidence>
<keyword evidence="8" id="KW-1185">Reference proteome</keyword>
<evidence type="ECO:0000259" key="6">
    <source>
        <dbReference type="PROSITE" id="PS01180"/>
    </source>
</evidence>
<keyword evidence="5" id="KW-0732">Signal</keyword>
<comment type="caution">
    <text evidence="3">Lacks conserved residue(s) required for the propagation of feature annotation.</text>
</comment>
<feature type="domain" description="CUB" evidence="6">
    <location>
        <begin position="24"/>
        <end position="132"/>
    </location>
</feature>
<keyword evidence="2" id="KW-1015">Disulfide bond</keyword>
<dbReference type="CDD" id="cd00041">
    <property type="entry name" value="CUB"/>
    <property type="match status" value="1"/>
</dbReference>
<dbReference type="SMART" id="SM00042">
    <property type="entry name" value="CUB"/>
    <property type="match status" value="1"/>
</dbReference>
<dbReference type="PANTHER" id="PTHR24251">
    <property type="entry name" value="OVOCHYMASE-RELATED"/>
    <property type="match status" value="1"/>
</dbReference>
<organism evidence="7 8">
    <name type="scientific">Patella caerulea</name>
    <name type="common">Rayed Mediterranean limpet</name>
    <dbReference type="NCBI Taxonomy" id="87958"/>
    <lineage>
        <taxon>Eukaryota</taxon>
        <taxon>Metazoa</taxon>
        <taxon>Spiralia</taxon>
        <taxon>Lophotrochozoa</taxon>
        <taxon>Mollusca</taxon>
        <taxon>Gastropoda</taxon>
        <taxon>Patellogastropoda</taxon>
        <taxon>Patelloidea</taxon>
        <taxon>Patellidae</taxon>
        <taxon>Patella</taxon>
    </lineage>
</organism>
<dbReference type="EMBL" id="JAZGQO010000005">
    <property type="protein sequence ID" value="KAK6186824.1"/>
    <property type="molecule type" value="Genomic_DNA"/>
</dbReference>
<dbReference type="SUPFAM" id="SSF49854">
    <property type="entry name" value="Spermadhesin, CUB domain"/>
    <property type="match status" value="1"/>
</dbReference>
<dbReference type="PROSITE" id="PS01180">
    <property type="entry name" value="CUB"/>
    <property type="match status" value="1"/>
</dbReference>
<protein>
    <recommendedName>
        <fullName evidence="6">CUB domain-containing protein</fullName>
    </recommendedName>
</protein>
<evidence type="ECO:0000313" key="8">
    <source>
        <dbReference type="Proteomes" id="UP001347796"/>
    </source>
</evidence>
<accession>A0AAN8PZH3</accession>
<evidence type="ECO:0000256" key="5">
    <source>
        <dbReference type="SAM" id="SignalP"/>
    </source>
</evidence>
<dbReference type="PANTHER" id="PTHR24251:SF30">
    <property type="entry name" value="MEMBRANE FRIZZLED-RELATED PROTEIN"/>
    <property type="match status" value="1"/>
</dbReference>
<evidence type="ECO:0000256" key="2">
    <source>
        <dbReference type="ARBA" id="ARBA00023157"/>
    </source>
</evidence>
<reference evidence="7 8" key="1">
    <citation type="submission" date="2024-01" db="EMBL/GenBank/DDBJ databases">
        <title>The genome of the rayed Mediterranean limpet Patella caerulea (Linnaeus, 1758).</title>
        <authorList>
            <person name="Anh-Thu Weber A."/>
            <person name="Halstead-Nussloch G."/>
        </authorList>
    </citation>
    <scope>NUCLEOTIDE SEQUENCE [LARGE SCALE GENOMIC DNA]</scope>
    <source>
        <strain evidence="7">AATW-2023a</strain>
        <tissue evidence="7">Whole specimen</tissue>
    </source>
</reference>